<organism evidence="1 2">
    <name type="scientific">Sphingorhabdus pulchriflava</name>
    <dbReference type="NCBI Taxonomy" id="2292257"/>
    <lineage>
        <taxon>Bacteria</taxon>
        <taxon>Pseudomonadati</taxon>
        <taxon>Pseudomonadota</taxon>
        <taxon>Alphaproteobacteria</taxon>
        <taxon>Sphingomonadales</taxon>
        <taxon>Sphingomonadaceae</taxon>
        <taxon>Sphingorhabdus</taxon>
    </lineage>
</organism>
<comment type="caution">
    <text evidence="1">The sequence shown here is derived from an EMBL/GenBank/DDBJ whole genome shotgun (WGS) entry which is preliminary data.</text>
</comment>
<evidence type="ECO:0000313" key="1">
    <source>
        <dbReference type="EMBL" id="RDV02549.1"/>
    </source>
</evidence>
<name>A0A371B4N8_9SPHN</name>
<protein>
    <submittedName>
        <fullName evidence="1">Uncharacterized protein</fullName>
    </submittedName>
</protein>
<proteinExistence type="predicted"/>
<keyword evidence="2" id="KW-1185">Reference proteome</keyword>
<sequence>MPGFLGGGRARWAVVFALLAHPAIALSPSSGRFVDSQGRDYFSPETSALVPECQYSWDKDPPKLVPLLTDSDKDRVAVNLRATREPSIVRIARPSQYEEVLRFTWWHEMWSTTTIRIELGPEKSRLIAKQASRFYRQYERRLARTLTDDEASQIRTLLAETRLFDSRPDDCAIILDGTNWFFESNGSKGYDFVQRTSPGANAPAYIIGKHLFGLTGWKSGALQYAIENARIDKDEN</sequence>
<dbReference type="Proteomes" id="UP000263833">
    <property type="component" value="Unassembled WGS sequence"/>
</dbReference>
<evidence type="ECO:0000313" key="2">
    <source>
        <dbReference type="Proteomes" id="UP000263833"/>
    </source>
</evidence>
<dbReference type="EMBL" id="QRGP01000002">
    <property type="protein sequence ID" value="RDV02549.1"/>
    <property type="molecule type" value="Genomic_DNA"/>
</dbReference>
<accession>A0A371B4N8</accession>
<reference evidence="2" key="1">
    <citation type="submission" date="2018-08" db="EMBL/GenBank/DDBJ databases">
        <authorList>
            <person name="Kim S.-J."/>
            <person name="Jung G.-Y."/>
        </authorList>
    </citation>
    <scope>NUCLEOTIDE SEQUENCE [LARGE SCALE GENOMIC DNA]</scope>
    <source>
        <strain evidence="2">GY_G</strain>
    </source>
</reference>
<dbReference type="RefSeq" id="WP_115549653.1">
    <property type="nucleotide sequence ID" value="NZ_QRGP01000002.1"/>
</dbReference>
<gene>
    <name evidence="1" type="ORF">DXH95_11315</name>
</gene>
<dbReference type="AlphaFoldDB" id="A0A371B4N8"/>